<keyword evidence="1 9" id="KW-0723">Serine/threonine-protein kinase</keyword>
<keyword evidence="2" id="KW-0808">Transferase</keyword>
<sequence>MSEGPVMYLSKTEPLRPNHGLKISGLTRMQSDVGAKTALTDSCPTNPPKTVNQEDVSPGCHAPSLTPSNGLLSPLAIPENCHDTLTPKSGHTGPYHASADPLIINTVTPPLTPRKPSFDRGEQLVSSTASSPSSQLSPLRAASQSFKSIFRRNVQQNEDTQGTSSLGTSPNGIGDGTGSAWIGPVAHNSQNSQHTSTSNSPRSSFSPFDMSDSGATGVFGTSAPLREAPKPGRTTTGRSLKERIKFAAASRPRDHNDRILRSPSLGNTKTQRETPDFAFPANSGVGLKARRMSASLPEDFHVDLCELSEEFVSASRIPGRRGKEIGKGATATVKIMYRKGCSKNVPYAVKEFRKRGRNETEREYEQKVKSEFSIANSLHHPNIVKTLLQGVAYLHENGIAHRDIKLENLLLSSEGHLKITDFGVSEVFSGIHPGLRSAGGECGKAMGEVTTIPAPLMSGPVPSFAWHFSFRGTPWQAARLTDVNYAKFIAGWDNFLLKKPDGIVTETEYPSCGRIFSALPKAALKRLVLRMLHPDPERRITIHDALRDRWVSRIECCCPDPKDTVKPVNSIDAAKGSGKHAGQMKVQKVHNHLPPEKRRMG</sequence>
<dbReference type="EMBL" id="LASV01000168">
    <property type="protein sequence ID" value="KKA21785.1"/>
    <property type="molecule type" value="Genomic_DNA"/>
</dbReference>
<dbReference type="OrthoDB" id="4062651at2759"/>
<reference evidence="9 10" key="1">
    <citation type="submission" date="2015-04" db="EMBL/GenBank/DDBJ databases">
        <authorList>
            <person name="Heijne W.H."/>
            <person name="Fedorova N.D."/>
            <person name="Nierman W.C."/>
            <person name="Vollebregt A.W."/>
            <person name="Zhao Z."/>
            <person name="Wu L."/>
            <person name="Kumar M."/>
            <person name="Stam H."/>
            <person name="van den Berg M.A."/>
            <person name="Pel H.J."/>
        </authorList>
    </citation>
    <scope>NUCLEOTIDE SEQUENCE [LARGE SCALE GENOMIC DNA]</scope>
    <source>
        <strain evidence="9 10">CBS 393.64</strain>
    </source>
</reference>
<evidence type="ECO:0000256" key="6">
    <source>
        <dbReference type="PROSITE-ProRule" id="PRU10141"/>
    </source>
</evidence>
<evidence type="ECO:0000256" key="3">
    <source>
        <dbReference type="ARBA" id="ARBA00022741"/>
    </source>
</evidence>
<dbReference type="InterPro" id="IPR011009">
    <property type="entry name" value="Kinase-like_dom_sf"/>
</dbReference>
<feature type="binding site" evidence="6">
    <location>
        <position position="350"/>
    </location>
    <ligand>
        <name>ATP</name>
        <dbReference type="ChEBI" id="CHEBI:30616"/>
    </ligand>
</feature>
<dbReference type="PROSITE" id="PS50011">
    <property type="entry name" value="PROTEIN_KINASE_DOM"/>
    <property type="match status" value="1"/>
</dbReference>
<feature type="region of interest" description="Disordered" evidence="7">
    <location>
        <begin position="40"/>
        <end position="65"/>
    </location>
</feature>
<dbReference type="RefSeq" id="XP_013328397.1">
    <property type="nucleotide sequence ID" value="XM_013472943.1"/>
</dbReference>
<feature type="compositionally biased region" description="Basic and acidic residues" evidence="7">
    <location>
        <begin position="239"/>
        <end position="260"/>
    </location>
</feature>
<evidence type="ECO:0000256" key="7">
    <source>
        <dbReference type="SAM" id="MobiDB-lite"/>
    </source>
</evidence>
<keyword evidence="10" id="KW-1185">Reference proteome</keyword>
<protein>
    <submittedName>
        <fullName evidence="9">Serine/threonine protein kinase PRR2</fullName>
    </submittedName>
</protein>
<evidence type="ECO:0000256" key="2">
    <source>
        <dbReference type="ARBA" id="ARBA00022679"/>
    </source>
</evidence>
<dbReference type="STRING" id="1408163.A0A0F4YUL5"/>
<comment type="caution">
    <text evidence="9">The sequence shown here is derived from an EMBL/GenBank/DDBJ whole genome shotgun (WGS) entry which is preliminary data.</text>
</comment>
<feature type="region of interest" description="Disordered" evidence="7">
    <location>
        <begin position="155"/>
        <end position="280"/>
    </location>
</feature>
<dbReference type="Gene3D" id="3.30.200.20">
    <property type="entry name" value="Phosphorylase Kinase, domain 1"/>
    <property type="match status" value="1"/>
</dbReference>
<evidence type="ECO:0000256" key="4">
    <source>
        <dbReference type="ARBA" id="ARBA00022777"/>
    </source>
</evidence>
<dbReference type="PROSITE" id="PS00107">
    <property type="entry name" value="PROTEIN_KINASE_ATP"/>
    <property type="match status" value="1"/>
</dbReference>
<dbReference type="AlphaFoldDB" id="A0A0F4YUL5"/>
<dbReference type="GO" id="GO:0004674">
    <property type="term" value="F:protein serine/threonine kinase activity"/>
    <property type="evidence" value="ECO:0007669"/>
    <property type="project" value="UniProtKB-KW"/>
</dbReference>
<keyword evidence="4 9" id="KW-0418">Kinase</keyword>
<evidence type="ECO:0000256" key="5">
    <source>
        <dbReference type="ARBA" id="ARBA00022840"/>
    </source>
</evidence>
<organism evidence="9 10">
    <name type="scientific">Rasamsonia emersonii (strain ATCC 16479 / CBS 393.64 / IMI 116815)</name>
    <dbReference type="NCBI Taxonomy" id="1408163"/>
    <lineage>
        <taxon>Eukaryota</taxon>
        <taxon>Fungi</taxon>
        <taxon>Dikarya</taxon>
        <taxon>Ascomycota</taxon>
        <taxon>Pezizomycotina</taxon>
        <taxon>Eurotiomycetes</taxon>
        <taxon>Eurotiomycetidae</taxon>
        <taxon>Eurotiales</taxon>
        <taxon>Trichocomaceae</taxon>
        <taxon>Rasamsonia</taxon>
    </lineage>
</organism>
<dbReference type="Proteomes" id="UP000053958">
    <property type="component" value="Unassembled WGS sequence"/>
</dbReference>
<feature type="compositionally biased region" description="Low complexity" evidence="7">
    <location>
        <begin position="187"/>
        <end position="208"/>
    </location>
</feature>
<dbReference type="SMART" id="SM00220">
    <property type="entry name" value="S_TKc"/>
    <property type="match status" value="1"/>
</dbReference>
<dbReference type="PROSITE" id="PS00108">
    <property type="entry name" value="PROTEIN_KINASE_ST"/>
    <property type="match status" value="1"/>
</dbReference>
<keyword evidence="5 6" id="KW-0067">ATP-binding</keyword>
<dbReference type="SUPFAM" id="SSF56112">
    <property type="entry name" value="Protein kinase-like (PK-like)"/>
    <property type="match status" value="1"/>
</dbReference>
<dbReference type="InterPro" id="IPR008271">
    <property type="entry name" value="Ser/Thr_kinase_AS"/>
</dbReference>
<feature type="domain" description="Protein kinase" evidence="8">
    <location>
        <begin position="208"/>
        <end position="551"/>
    </location>
</feature>
<evidence type="ECO:0000313" key="10">
    <source>
        <dbReference type="Proteomes" id="UP000053958"/>
    </source>
</evidence>
<dbReference type="GO" id="GO:0007165">
    <property type="term" value="P:signal transduction"/>
    <property type="evidence" value="ECO:0007669"/>
    <property type="project" value="TreeGrafter"/>
</dbReference>
<dbReference type="Pfam" id="PF00069">
    <property type="entry name" value="Pkinase"/>
    <property type="match status" value="1"/>
</dbReference>
<name>A0A0F4YUL5_RASE3</name>
<dbReference type="PANTHER" id="PTHR43895">
    <property type="entry name" value="CALCIUM/CALMODULIN-DEPENDENT PROTEIN KINASE KINASE-RELATED"/>
    <property type="match status" value="1"/>
</dbReference>
<keyword evidence="3 6" id="KW-0547">Nucleotide-binding</keyword>
<feature type="compositionally biased region" description="Low complexity" evidence="7">
    <location>
        <begin position="123"/>
        <end position="141"/>
    </location>
</feature>
<proteinExistence type="predicted"/>
<evidence type="ECO:0000256" key="1">
    <source>
        <dbReference type="ARBA" id="ARBA00022527"/>
    </source>
</evidence>
<accession>A0A0F4YUL5</accession>
<feature type="compositionally biased region" description="Polar residues" evidence="7">
    <location>
        <begin position="40"/>
        <end position="55"/>
    </location>
</feature>
<dbReference type="PANTHER" id="PTHR43895:SF150">
    <property type="entry name" value="SERINE_THREONINE-PROTEIN KINASE STK11"/>
    <property type="match status" value="1"/>
</dbReference>
<dbReference type="InterPro" id="IPR000719">
    <property type="entry name" value="Prot_kinase_dom"/>
</dbReference>
<evidence type="ECO:0000259" key="8">
    <source>
        <dbReference type="PROSITE" id="PS50011"/>
    </source>
</evidence>
<dbReference type="Gene3D" id="1.10.510.10">
    <property type="entry name" value="Transferase(Phosphotransferase) domain 1"/>
    <property type="match status" value="2"/>
</dbReference>
<dbReference type="InterPro" id="IPR017441">
    <property type="entry name" value="Protein_kinase_ATP_BS"/>
</dbReference>
<evidence type="ECO:0000313" key="9">
    <source>
        <dbReference type="EMBL" id="KKA21785.1"/>
    </source>
</evidence>
<feature type="compositionally biased region" description="Polar residues" evidence="7">
    <location>
        <begin position="155"/>
        <end position="171"/>
    </location>
</feature>
<feature type="region of interest" description="Disordered" evidence="7">
    <location>
        <begin position="105"/>
        <end position="141"/>
    </location>
</feature>
<dbReference type="GeneID" id="25316532"/>
<gene>
    <name evidence="9" type="ORF">T310_4184</name>
</gene>
<dbReference type="GO" id="GO:0005524">
    <property type="term" value="F:ATP binding"/>
    <property type="evidence" value="ECO:0007669"/>
    <property type="project" value="UniProtKB-UniRule"/>
</dbReference>